<accession>A0A927AW09</accession>
<dbReference type="Gene3D" id="3.10.450.50">
    <property type="match status" value="1"/>
</dbReference>
<name>A0A927AW09_9BACT</name>
<comment type="caution">
    <text evidence="1">The sequence shown here is derived from an EMBL/GenBank/DDBJ whole genome shotgun (WGS) entry which is preliminary data.</text>
</comment>
<proteinExistence type="predicted"/>
<organism evidence="1 2">
    <name type="scientific">Spirosoma profusum</name>
    <dbReference type="NCBI Taxonomy" id="2771354"/>
    <lineage>
        <taxon>Bacteria</taxon>
        <taxon>Pseudomonadati</taxon>
        <taxon>Bacteroidota</taxon>
        <taxon>Cytophagia</taxon>
        <taxon>Cytophagales</taxon>
        <taxon>Cytophagaceae</taxon>
        <taxon>Spirosoma</taxon>
    </lineage>
</organism>
<dbReference type="AlphaFoldDB" id="A0A927AW09"/>
<dbReference type="InterPro" id="IPR039437">
    <property type="entry name" value="FrzH/put_lumazine-bd"/>
</dbReference>
<evidence type="ECO:0000313" key="2">
    <source>
        <dbReference type="Proteomes" id="UP000598820"/>
    </source>
</evidence>
<evidence type="ECO:0000313" key="1">
    <source>
        <dbReference type="EMBL" id="MBD2705478.1"/>
    </source>
</evidence>
<dbReference type="InterPro" id="IPR032710">
    <property type="entry name" value="NTF2-like_dom_sf"/>
</dbReference>
<keyword evidence="2" id="KW-1185">Reference proteome</keyword>
<protein>
    <submittedName>
        <fullName evidence="1">Nuclear transport factor 2 family protein</fullName>
    </submittedName>
</protein>
<dbReference type="EMBL" id="JACWZY010000058">
    <property type="protein sequence ID" value="MBD2705478.1"/>
    <property type="molecule type" value="Genomic_DNA"/>
</dbReference>
<dbReference type="Proteomes" id="UP000598820">
    <property type="component" value="Unassembled WGS sequence"/>
</dbReference>
<gene>
    <name evidence="1" type="ORF">IC229_33010</name>
</gene>
<reference evidence="1" key="1">
    <citation type="submission" date="2020-09" db="EMBL/GenBank/DDBJ databases">
        <authorList>
            <person name="Kim M.K."/>
        </authorList>
    </citation>
    <scope>NUCLEOTIDE SEQUENCE</scope>
    <source>
        <strain evidence="1">BT702</strain>
    </source>
</reference>
<dbReference type="SUPFAM" id="SSF54427">
    <property type="entry name" value="NTF2-like"/>
    <property type="match status" value="1"/>
</dbReference>
<dbReference type="Pfam" id="PF12893">
    <property type="entry name" value="Lumazine_bd_2"/>
    <property type="match status" value="1"/>
</dbReference>
<sequence>MPIAEYLNGARKNYGRPLTRSTQIVTYTTSGTAAQARVESDYATFKFIDYFNLLKMDDGWKIVSKIFCREDKK</sequence>